<dbReference type="Gene3D" id="3.40.50.720">
    <property type="entry name" value="NAD(P)-binding Rossmann-like Domain"/>
    <property type="match status" value="1"/>
</dbReference>
<comment type="caution">
    <text evidence="3">The sequence shown here is derived from an EMBL/GenBank/DDBJ whole genome shotgun (WGS) entry which is preliminary data.</text>
</comment>
<accession>A0A3R7PYJ1</accession>
<dbReference type="RefSeq" id="XP_029232423.1">
    <property type="nucleotide sequence ID" value="XM_029367465.1"/>
</dbReference>
<keyword evidence="1" id="KW-0472">Membrane</keyword>
<dbReference type="InterPro" id="IPR036291">
    <property type="entry name" value="NAD(P)-bd_dom_sf"/>
</dbReference>
<dbReference type="SUPFAM" id="SSF51735">
    <property type="entry name" value="NAD(P)-binding Rossmann-fold domains"/>
    <property type="match status" value="1"/>
</dbReference>
<dbReference type="GO" id="GO:0005737">
    <property type="term" value="C:cytoplasm"/>
    <property type="evidence" value="ECO:0007669"/>
    <property type="project" value="TreeGrafter"/>
</dbReference>
<evidence type="ECO:0000313" key="4">
    <source>
        <dbReference type="Proteomes" id="UP000284403"/>
    </source>
</evidence>
<dbReference type="OrthoDB" id="2735536at2759"/>
<dbReference type="Proteomes" id="UP000284403">
    <property type="component" value="Unassembled WGS sequence"/>
</dbReference>
<dbReference type="AlphaFoldDB" id="A0A3R7PYJ1"/>
<evidence type="ECO:0000259" key="2">
    <source>
        <dbReference type="Pfam" id="PF01370"/>
    </source>
</evidence>
<gene>
    <name evidence="3" type="ORF">Tco025E_00524</name>
</gene>
<dbReference type="GeneID" id="40314135"/>
<evidence type="ECO:0000313" key="3">
    <source>
        <dbReference type="EMBL" id="RNF27217.1"/>
    </source>
</evidence>
<keyword evidence="1" id="KW-0812">Transmembrane</keyword>
<proteinExistence type="predicted"/>
<dbReference type="PANTHER" id="PTHR48079">
    <property type="entry name" value="PROTEIN YEEZ"/>
    <property type="match status" value="1"/>
</dbReference>
<organism evidence="3 4">
    <name type="scientific">Trypanosoma conorhini</name>
    <dbReference type="NCBI Taxonomy" id="83891"/>
    <lineage>
        <taxon>Eukaryota</taxon>
        <taxon>Discoba</taxon>
        <taxon>Euglenozoa</taxon>
        <taxon>Kinetoplastea</taxon>
        <taxon>Metakinetoplastina</taxon>
        <taxon>Trypanosomatida</taxon>
        <taxon>Trypanosomatidae</taxon>
        <taxon>Trypanosoma</taxon>
    </lineage>
</organism>
<dbReference type="Pfam" id="PF01370">
    <property type="entry name" value="Epimerase"/>
    <property type="match status" value="1"/>
</dbReference>
<protein>
    <recommendedName>
        <fullName evidence="2">NAD-dependent epimerase/dehydratase domain-containing protein</fullName>
    </recommendedName>
</protein>
<name>A0A3R7PYJ1_9TRYP</name>
<sequence>MTTAVNAEGDKGVLLFERPRYLGRGVEVFNADDVPVTPCGSFLQPDEYPSKISINETFSIDFQSPGSLQMPLGSIASCADVGSATQTQCPDESCSFFIRRSADSGQKASQHQFRRVLLIGPQGLLAAHVTARLLKNGHHVRLLERDYRGKSALHGLATLIETRPSRLSLFYEDDLSLAVADCDAVVYVDGPNTSDILDENEIEHRFVTSIQDVFLSIRSSGQSVRRVVLISPASAIFPVETSLVAKARSLQRGQAAALREAERISYKAGVPLTVILPAMVVGPSLLGESDSNVQALVRFAEQRRRFTSPLHYNIVDVRDVAEACALVLMAPKAEYQKYILSGGEMSLAQLACTLHECIPLLSPPRRPLPVCLTRFLYYVGILRMLGFDFCECVAAERIGWSYALSSLKAQQELTMQLRSAPAAVVAAVACAMHVPAATPQPRLVTAHVVPLKRNDAQLPRFCKVLHLAFLSSLFGTIGFLAGRYFYTRRTPA</sequence>
<dbReference type="InterPro" id="IPR051783">
    <property type="entry name" value="NAD(P)-dependent_oxidoreduct"/>
</dbReference>
<dbReference type="GO" id="GO:0004029">
    <property type="term" value="F:aldehyde dehydrogenase (NAD+) activity"/>
    <property type="evidence" value="ECO:0007669"/>
    <property type="project" value="TreeGrafter"/>
</dbReference>
<keyword evidence="1" id="KW-1133">Transmembrane helix</keyword>
<feature type="transmembrane region" description="Helical" evidence="1">
    <location>
        <begin position="464"/>
        <end position="486"/>
    </location>
</feature>
<dbReference type="PANTHER" id="PTHR48079:SF6">
    <property type="entry name" value="NAD(P)-BINDING DOMAIN-CONTAINING PROTEIN-RELATED"/>
    <property type="match status" value="1"/>
</dbReference>
<dbReference type="EMBL" id="MKKU01000012">
    <property type="protein sequence ID" value="RNF27217.1"/>
    <property type="molecule type" value="Genomic_DNA"/>
</dbReference>
<dbReference type="InterPro" id="IPR001509">
    <property type="entry name" value="Epimerase_deHydtase"/>
</dbReference>
<reference evidence="3 4" key="1">
    <citation type="journal article" date="2018" name="BMC Genomics">
        <title>Genomic comparison of Trypanosoma conorhini and Trypanosoma rangeli to Trypanosoma cruzi strains of high and low virulence.</title>
        <authorList>
            <person name="Bradwell K.R."/>
            <person name="Koparde V.N."/>
            <person name="Matveyev A.V."/>
            <person name="Serrano M.G."/>
            <person name="Alves J.M."/>
            <person name="Parikh H."/>
            <person name="Huang B."/>
            <person name="Lee V."/>
            <person name="Espinosa-Alvarez O."/>
            <person name="Ortiz P.A."/>
            <person name="Costa-Martins A.G."/>
            <person name="Teixeira M.M."/>
            <person name="Buck G.A."/>
        </authorList>
    </citation>
    <scope>NUCLEOTIDE SEQUENCE [LARGE SCALE GENOMIC DNA]</scope>
    <source>
        <strain evidence="3 4">025E</strain>
    </source>
</reference>
<feature type="domain" description="NAD-dependent epimerase/dehydratase" evidence="2">
    <location>
        <begin position="116"/>
        <end position="334"/>
    </location>
</feature>
<keyword evidence="4" id="KW-1185">Reference proteome</keyword>
<evidence type="ECO:0000256" key="1">
    <source>
        <dbReference type="SAM" id="Phobius"/>
    </source>
</evidence>